<accession>A0A0D2BZ42</accession>
<dbReference type="VEuPathDB" id="FungiDB:PV07_11763"/>
<sequence>MPGLGTFACAFKVVEDRSWGWFDVLFFPASWGLKAISSRSGNVFIVVGGMQLLRTGPGVYRDARELCCWRLDTRGYIVVGRLAGVSGEGPAVINGVERGREL</sequence>
<dbReference type="RefSeq" id="XP_016243791.1">
    <property type="nucleotide sequence ID" value="XM_016399229.1"/>
</dbReference>
<dbReference type="Proteomes" id="UP000054466">
    <property type="component" value="Unassembled WGS sequence"/>
</dbReference>
<dbReference type="EMBL" id="KN847046">
    <property type="protein sequence ID" value="KIW23575.1"/>
    <property type="molecule type" value="Genomic_DNA"/>
</dbReference>
<proteinExistence type="predicted"/>
<dbReference type="AlphaFoldDB" id="A0A0D2BZ42"/>
<keyword evidence="2" id="KW-1185">Reference proteome</keyword>
<protein>
    <submittedName>
        <fullName evidence="1">Uncharacterized protein</fullName>
    </submittedName>
</protein>
<gene>
    <name evidence="1" type="ORF">PV07_11763</name>
</gene>
<organism evidence="1 2">
    <name type="scientific">Cladophialophora immunda</name>
    <dbReference type="NCBI Taxonomy" id="569365"/>
    <lineage>
        <taxon>Eukaryota</taxon>
        <taxon>Fungi</taxon>
        <taxon>Dikarya</taxon>
        <taxon>Ascomycota</taxon>
        <taxon>Pezizomycotina</taxon>
        <taxon>Eurotiomycetes</taxon>
        <taxon>Chaetothyriomycetidae</taxon>
        <taxon>Chaetothyriales</taxon>
        <taxon>Herpotrichiellaceae</taxon>
        <taxon>Cladophialophora</taxon>
    </lineage>
</organism>
<evidence type="ECO:0000313" key="1">
    <source>
        <dbReference type="EMBL" id="KIW23575.1"/>
    </source>
</evidence>
<reference evidence="1 2" key="1">
    <citation type="submission" date="2015-01" db="EMBL/GenBank/DDBJ databases">
        <title>The Genome Sequence of Cladophialophora immunda CBS83496.</title>
        <authorList>
            <consortium name="The Broad Institute Genomics Platform"/>
            <person name="Cuomo C."/>
            <person name="de Hoog S."/>
            <person name="Gorbushina A."/>
            <person name="Stielow B."/>
            <person name="Teixiera M."/>
            <person name="Abouelleil A."/>
            <person name="Chapman S.B."/>
            <person name="Priest M."/>
            <person name="Young S.K."/>
            <person name="Wortman J."/>
            <person name="Nusbaum C."/>
            <person name="Birren B."/>
        </authorList>
    </citation>
    <scope>NUCLEOTIDE SEQUENCE [LARGE SCALE GENOMIC DNA]</scope>
    <source>
        <strain evidence="1 2">CBS 83496</strain>
    </source>
</reference>
<evidence type="ECO:0000313" key="2">
    <source>
        <dbReference type="Proteomes" id="UP000054466"/>
    </source>
</evidence>
<name>A0A0D2BZ42_9EURO</name>
<dbReference type="GeneID" id="27350957"/>
<dbReference type="HOGENOM" id="CLU_2277196_0_0_1"/>